<sequence length="251" mass="28055">MCGCYDVADFVCFLTFFITALAALLSVQYLVVFLDLFSTNAQGKPSSSYLLASLYFWVMTLLGCMVFAGIQRRSVPLLKWPGRLLVFLLISGLIAVTGFLWVVDHSHQQGVHDLEGKSMKLFVMLCVIISYFIAIHKLISTIQNPTLRGTRFVPTIAADDDNSDQITHPTVADFIQKRRKGRKSNKLNKSTNEISRPINVASDGVNYYVVLLESPYKSGESRFATSTKSRKMLYDAYDEEDSGSCSTITEV</sequence>
<feature type="transmembrane region" description="Helical" evidence="1">
    <location>
        <begin position="49"/>
        <end position="70"/>
    </location>
</feature>
<organism evidence="2 3">
    <name type="scientific">Orchesella dallaii</name>
    <dbReference type="NCBI Taxonomy" id="48710"/>
    <lineage>
        <taxon>Eukaryota</taxon>
        <taxon>Metazoa</taxon>
        <taxon>Ecdysozoa</taxon>
        <taxon>Arthropoda</taxon>
        <taxon>Hexapoda</taxon>
        <taxon>Collembola</taxon>
        <taxon>Entomobryomorpha</taxon>
        <taxon>Entomobryoidea</taxon>
        <taxon>Orchesellidae</taxon>
        <taxon>Orchesellinae</taxon>
        <taxon>Orchesella</taxon>
    </lineage>
</organism>
<evidence type="ECO:0000313" key="2">
    <source>
        <dbReference type="EMBL" id="CAL8093594.1"/>
    </source>
</evidence>
<gene>
    <name evidence="2" type="ORF">ODALV1_LOCUS8535</name>
</gene>
<keyword evidence="1" id="KW-1133">Transmembrane helix</keyword>
<evidence type="ECO:0000313" key="3">
    <source>
        <dbReference type="Proteomes" id="UP001642540"/>
    </source>
</evidence>
<feature type="transmembrane region" description="Helical" evidence="1">
    <location>
        <begin position="121"/>
        <end position="139"/>
    </location>
</feature>
<keyword evidence="3" id="KW-1185">Reference proteome</keyword>
<protein>
    <submittedName>
        <fullName evidence="2">Uncharacterized protein</fullName>
    </submittedName>
</protein>
<accession>A0ABP1QAH0</accession>
<dbReference type="Proteomes" id="UP001642540">
    <property type="component" value="Unassembled WGS sequence"/>
</dbReference>
<dbReference type="EMBL" id="CAXLJM020000026">
    <property type="protein sequence ID" value="CAL8093594.1"/>
    <property type="molecule type" value="Genomic_DNA"/>
</dbReference>
<feature type="transmembrane region" description="Helical" evidence="1">
    <location>
        <begin position="82"/>
        <end position="101"/>
    </location>
</feature>
<comment type="caution">
    <text evidence="2">The sequence shown here is derived from an EMBL/GenBank/DDBJ whole genome shotgun (WGS) entry which is preliminary data.</text>
</comment>
<keyword evidence="1" id="KW-0472">Membrane</keyword>
<evidence type="ECO:0000256" key="1">
    <source>
        <dbReference type="SAM" id="Phobius"/>
    </source>
</evidence>
<feature type="transmembrane region" description="Helical" evidence="1">
    <location>
        <begin position="7"/>
        <end position="29"/>
    </location>
</feature>
<keyword evidence="1" id="KW-0812">Transmembrane</keyword>
<proteinExistence type="predicted"/>
<reference evidence="2 3" key="1">
    <citation type="submission" date="2024-08" db="EMBL/GenBank/DDBJ databases">
        <authorList>
            <person name="Cucini C."/>
            <person name="Frati F."/>
        </authorList>
    </citation>
    <scope>NUCLEOTIDE SEQUENCE [LARGE SCALE GENOMIC DNA]</scope>
</reference>
<name>A0ABP1QAH0_9HEXA</name>